<organism evidence="1 2">
    <name type="scientific">Clostridium thermobutyricum</name>
    <dbReference type="NCBI Taxonomy" id="29372"/>
    <lineage>
        <taxon>Bacteria</taxon>
        <taxon>Bacillati</taxon>
        <taxon>Bacillota</taxon>
        <taxon>Clostridia</taxon>
        <taxon>Eubacteriales</taxon>
        <taxon>Clostridiaceae</taxon>
        <taxon>Clostridium</taxon>
    </lineage>
</organism>
<gene>
    <name evidence="1" type="ORF">HMPREF1092_00907</name>
</gene>
<reference evidence="1 2" key="1">
    <citation type="submission" date="2013-01" db="EMBL/GenBank/DDBJ databases">
        <title>The Genome Sequence of Clostridium colicanis 209318.</title>
        <authorList>
            <consortium name="The Broad Institute Genome Sequencing Platform"/>
            <person name="Earl A."/>
            <person name="Ward D."/>
            <person name="Feldgarden M."/>
            <person name="Gevers D."/>
            <person name="Courvalin P."/>
            <person name="Lambert T."/>
            <person name="Walker B."/>
            <person name="Young S.K."/>
            <person name="Zeng Q."/>
            <person name="Gargeya S."/>
            <person name="Fitzgerald M."/>
            <person name="Haas B."/>
            <person name="Abouelleil A."/>
            <person name="Alvarado L."/>
            <person name="Arachchi H.M."/>
            <person name="Berlin A.M."/>
            <person name="Chapman S.B."/>
            <person name="Dewar J."/>
            <person name="Goldberg J."/>
            <person name="Griggs A."/>
            <person name="Gujja S."/>
            <person name="Hansen M."/>
            <person name="Howarth C."/>
            <person name="Imamovic A."/>
            <person name="Larimer J."/>
            <person name="McCowan C."/>
            <person name="Murphy C."/>
            <person name="Neiman D."/>
            <person name="Pearson M."/>
            <person name="Priest M."/>
            <person name="Roberts A."/>
            <person name="Saif S."/>
            <person name="Shea T."/>
            <person name="Sisk P."/>
            <person name="Sykes S."/>
            <person name="Wortman J."/>
            <person name="Nusbaum C."/>
            <person name="Birren B."/>
        </authorList>
    </citation>
    <scope>NUCLEOTIDE SEQUENCE [LARGE SCALE GENOMIC DNA]</scope>
    <source>
        <strain evidence="1 2">209318</strain>
    </source>
</reference>
<dbReference type="AlphaFoldDB" id="N9XPQ2"/>
<proteinExistence type="predicted"/>
<accession>N9XPQ2</accession>
<protein>
    <submittedName>
        <fullName evidence="1">Uncharacterized protein</fullName>
    </submittedName>
</protein>
<dbReference type="EMBL" id="AGYT01000008">
    <property type="protein sequence ID" value="ENZ01673.1"/>
    <property type="molecule type" value="Genomic_DNA"/>
</dbReference>
<evidence type="ECO:0000313" key="1">
    <source>
        <dbReference type="EMBL" id="ENZ01673.1"/>
    </source>
</evidence>
<dbReference type="Proteomes" id="UP000013097">
    <property type="component" value="Unassembled WGS sequence"/>
</dbReference>
<keyword evidence="2" id="KW-1185">Reference proteome</keyword>
<dbReference type="HOGENOM" id="CLU_2896089_0_0_9"/>
<name>N9XPQ2_9CLOT</name>
<dbReference type="RefSeq" id="WP_002597409.1">
    <property type="nucleotide sequence ID" value="NZ_KB850956.1"/>
</dbReference>
<dbReference type="PATRIC" id="fig|999411.4.peg.880"/>
<evidence type="ECO:0000313" key="2">
    <source>
        <dbReference type="Proteomes" id="UP000013097"/>
    </source>
</evidence>
<comment type="caution">
    <text evidence="1">The sequence shown here is derived from an EMBL/GenBank/DDBJ whole genome shotgun (WGS) entry which is preliminary data.</text>
</comment>
<sequence>MKFLDYGTRFIFTKDYITETREYKKGAKCNTLNNIVVLGLSGEYLFDIDSKLARKFGKIINE</sequence>